<feature type="compositionally biased region" description="Polar residues" evidence="1">
    <location>
        <begin position="655"/>
        <end position="667"/>
    </location>
</feature>
<feature type="compositionally biased region" description="Polar residues" evidence="1">
    <location>
        <begin position="126"/>
        <end position="136"/>
    </location>
</feature>
<feature type="region of interest" description="Disordered" evidence="1">
    <location>
        <begin position="111"/>
        <end position="309"/>
    </location>
</feature>
<evidence type="ECO:0000256" key="1">
    <source>
        <dbReference type="SAM" id="MobiDB-lite"/>
    </source>
</evidence>
<feature type="region of interest" description="Disordered" evidence="1">
    <location>
        <begin position="628"/>
        <end position="750"/>
    </location>
</feature>
<feature type="compositionally biased region" description="Polar residues" evidence="1">
    <location>
        <begin position="638"/>
        <end position="647"/>
    </location>
</feature>
<feature type="compositionally biased region" description="Low complexity" evidence="1">
    <location>
        <begin position="736"/>
        <end position="750"/>
    </location>
</feature>
<feature type="region of interest" description="Disordered" evidence="1">
    <location>
        <begin position="1130"/>
        <end position="1188"/>
    </location>
</feature>
<dbReference type="CDD" id="cd00072">
    <property type="entry name" value="GYF"/>
    <property type="match status" value="1"/>
</dbReference>
<feature type="compositionally biased region" description="Polar residues" evidence="1">
    <location>
        <begin position="708"/>
        <end position="734"/>
    </location>
</feature>
<sequence length="1188" mass="127023">MTTTMHFGPEWMRTKQAPSRPAPSPPLATTPASPGISSYSALVAPASQPPPEKNDLARPFRYSKEDLLRIYKEGGGRGGLGLEVERWEGIVREVGYDPVGLKEMNEAERKIFSGPLNSEARRRQSTDYLSPLNTSLGERPKLGHTNSATGSPLRERMGTYVGRRKDSTDQLPLPLPRKQSLSSMQGPLASPREASLPSPRVRVGPAFDGVLNESWTSKRRVPEGLAKSGSRGDLKEAQREGVEQGIKEEEEEPPINSETESHPPEQQLNNSSTPVNDSGNGSAHTVNPTQPTTFLPTVPASNVPSGPPPGIVDLASVEWSYLDPQGQIQGPFRADVMQKWYDEGYFTPELLMKRMHVDTDWTSVRDLLRFSNGGKMFLSPIRRPEPFLNGLTAEQTNQYNSPFEPVPSRAIRTATLDSYLHNDSNASDSPTSSFSAGRFTNNSPDPSILSGRIGGHLQQTSSGSPFNGLNAMEPLRRVLDESFEVSSHSYGGYSPARANPVDPLMFNGVERGMPYSPGFGVGDNGLVPNASVFNANRTTLDMPVVNSQSSTPMFGTNSPISMGGGFGGQQEQPRLMNLHKTRLETRPEVQSRLGGFASENGSPFLQHSQAFIPGVNAPYQHDAQSLQSLGSVPERRSSVSPNEQAGLQQPHVLPTQPTSPWAASQSPVRRPGPFEPNYPTAQNTILGRSMAPGQPLSTVQPAPPVPTQSPWQTVQPGVNEPWGQNPSSLTTANLGQHDQQQQKQVADQTSVQPTISPVMVEAPVAVPTGDAQASSSATVIAPSTAPEPPRTKKQRKEAALSLSSPAVKPTSVPAPAPVAPTKTPSPVPSAAESKPAWAVDEDRHSSGAVKSLREIQELEARQAEARKAAERERAARAAAAVATSPSAEDIQPFTASWGLPISQAGAARSNSLLKDSATSPPANGTLTTPPVWTNAPKTAVAKKTMKEIQEEEEKRKKMAAKEKETVAAAARRAYAETTTKTVPSSQSGGVWTTVGSSGKATAPPAVAATIARPMITPTASKGSIPTSPAISTPSRSAASPARPSPAVTVASKVVASSPRMEEAPPPSSDFLKWLSESLKGLNSSVNCKFCFMSSLYISSSCAQLRRSRQCCCPSLWTLIHRQWSSFPISSMPTAPRSMGAGSPPSSSPDAGRAQGQRHRQVRLESLCLSPTSLRPNQGQRKTSGVASR</sequence>
<feature type="compositionally biased region" description="Pro residues" evidence="1">
    <location>
        <begin position="812"/>
        <end position="827"/>
    </location>
</feature>
<name>A0ABP1CPT1_9APHY</name>
<proteinExistence type="predicted"/>
<keyword evidence="4" id="KW-1185">Reference proteome</keyword>
<accession>A0ABP1CPT1</accession>
<dbReference type="InterPro" id="IPR003169">
    <property type="entry name" value="GYF"/>
</dbReference>
<organism evidence="3 4">
    <name type="scientific">Somion occarium</name>
    <dbReference type="NCBI Taxonomy" id="3059160"/>
    <lineage>
        <taxon>Eukaryota</taxon>
        <taxon>Fungi</taxon>
        <taxon>Dikarya</taxon>
        <taxon>Basidiomycota</taxon>
        <taxon>Agaricomycotina</taxon>
        <taxon>Agaricomycetes</taxon>
        <taxon>Polyporales</taxon>
        <taxon>Cerrenaceae</taxon>
        <taxon>Somion</taxon>
    </lineage>
</organism>
<feature type="compositionally biased region" description="Basic and acidic residues" evidence="1">
    <location>
        <begin position="840"/>
        <end position="851"/>
    </location>
</feature>
<dbReference type="EMBL" id="OZ037944">
    <property type="protein sequence ID" value="CAL1696733.1"/>
    <property type="molecule type" value="Genomic_DNA"/>
</dbReference>
<evidence type="ECO:0000313" key="3">
    <source>
        <dbReference type="EMBL" id="CAL1696733.1"/>
    </source>
</evidence>
<feature type="compositionally biased region" description="Polar residues" evidence="1">
    <location>
        <begin position="1168"/>
        <end position="1188"/>
    </location>
</feature>
<feature type="region of interest" description="Disordered" evidence="1">
    <location>
        <begin position="769"/>
        <end position="851"/>
    </location>
</feature>
<evidence type="ECO:0000259" key="2">
    <source>
        <dbReference type="PROSITE" id="PS50829"/>
    </source>
</evidence>
<feature type="compositionally biased region" description="Basic and acidic residues" evidence="1">
    <location>
        <begin position="230"/>
        <end position="247"/>
    </location>
</feature>
<dbReference type="PROSITE" id="PS50829">
    <property type="entry name" value="GYF"/>
    <property type="match status" value="1"/>
</dbReference>
<gene>
    <name evidence="3" type="ORF">GFSPODELE1_LOCUS1315</name>
</gene>
<dbReference type="InterPro" id="IPR051640">
    <property type="entry name" value="GRB10-interact_GYF"/>
</dbReference>
<feature type="region of interest" description="Disordered" evidence="1">
    <location>
        <begin position="1"/>
        <end position="59"/>
    </location>
</feature>
<dbReference type="SMART" id="SM00444">
    <property type="entry name" value="GYF"/>
    <property type="match status" value="1"/>
</dbReference>
<dbReference type="SUPFAM" id="SSF55277">
    <property type="entry name" value="GYF domain"/>
    <property type="match status" value="1"/>
</dbReference>
<dbReference type="PANTHER" id="PTHR14445:SF36">
    <property type="entry name" value="FI03272P-RELATED"/>
    <property type="match status" value="1"/>
</dbReference>
<feature type="compositionally biased region" description="Basic and acidic residues" evidence="1">
    <location>
        <begin position="153"/>
        <end position="168"/>
    </location>
</feature>
<protein>
    <recommendedName>
        <fullName evidence="2">GYF domain-containing protein</fullName>
    </recommendedName>
</protein>
<evidence type="ECO:0000313" key="4">
    <source>
        <dbReference type="Proteomes" id="UP001497453"/>
    </source>
</evidence>
<feature type="compositionally biased region" description="Low complexity" evidence="1">
    <location>
        <begin position="1023"/>
        <end position="1046"/>
    </location>
</feature>
<feature type="domain" description="GYF" evidence="2">
    <location>
        <begin position="316"/>
        <end position="368"/>
    </location>
</feature>
<feature type="compositionally biased region" description="Polar residues" evidence="1">
    <location>
        <begin position="264"/>
        <end position="304"/>
    </location>
</feature>
<dbReference type="Proteomes" id="UP001497453">
    <property type="component" value="Chromosome 1"/>
</dbReference>
<dbReference type="Pfam" id="PF02213">
    <property type="entry name" value="GYF"/>
    <property type="match status" value="1"/>
</dbReference>
<feature type="region of interest" description="Disordered" evidence="1">
    <location>
        <begin position="1017"/>
        <end position="1046"/>
    </location>
</feature>
<feature type="compositionally biased region" description="Polar residues" evidence="1">
    <location>
        <begin position="912"/>
        <end position="931"/>
    </location>
</feature>
<dbReference type="Gene3D" id="3.30.1490.40">
    <property type="match status" value="1"/>
</dbReference>
<feature type="region of interest" description="Disordered" evidence="1">
    <location>
        <begin position="912"/>
        <end position="964"/>
    </location>
</feature>
<feature type="compositionally biased region" description="Low complexity" evidence="1">
    <location>
        <begin position="1134"/>
        <end position="1153"/>
    </location>
</feature>
<dbReference type="InterPro" id="IPR035445">
    <property type="entry name" value="GYF-like_dom_sf"/>
</dbReference>
<dbReference type="PANTHER" id="PTHR14445">
    <property type="entry name" value="GRB10 INTERACTING GYF PROTEIN"/>
    <property type="match status" value="1"/>
</dbReference>
<feature type="compositionally biased region" description="Basic and acidic residues" evidence="1">
    <location>
        <begin position="944"/>
        <end position="964"/>
    </location>
</feature>
<reference evidence="4" key="1">
    <citation type="submission" date="2024-04" db="EMBL/GenBank/DDBJ databases">
        <authorList>
            <person name="Shaw F."/>
            <person name="Minotto A."/>
        </authorList>
    </citation>
    <scope>NUCLEOTIDE SEQUENCE [LARGE SCALE GENOMIC DNA]</scope>
</reference>